<dbReference type="Gene3D" id="2.60.120.260">
    <property type="entry name" value="Galactose-binding domain-like"/>
    <property type="match status" value="1"/>
</dbReference>
<accession>A0A4R4P1R2</accession>
<dbReference type="Gene3D" id="3.40.50.1110">
    <property type="entry name" value="SGNH hydrolase"/>
    <property type="match status" value="1"/>
</dbReference>
<evidence type="ECO:0000313" key="3">
    <source>
        <dbReference type="Proteomes" id="UP000295075"/>
    </source>
</evidence>
<keyword evidence="3" id="KW-1185">Reference proteome</keyword>
<dbReference type="InterPro" id="IPR013830">
    <property type="entry name" value="SGNH_hydro"/>
</dbReference>
<proteinExistence type="predicted"/>
<name>A0A4R4P1R2_9ACTN</name>
<dbReference type="OrthoDB" id="2060945at2"/>
<feature type="domain" description="SGNH hydrolase-type esterase" evidence="1">
    <location>
        <begin position="152"/>
        <end position="317"/>
    </location>
</feature>
<gene>
    <name evidence="2" type="ORF">E1261_39355</name>
</gene>
<dbReference type="EMBL" id="SMKA01000318">
    <property type="protein sequence ID" value="TDC16191.1"/>
    <property type="molecule type" value="Genomic_DNA"/>
</dbReference>
<dbReference type="InterPro" id="IPR036514">
    <property type="entry name" value="SGNH_hydro_sf"/>
</dbReference>
<reference evidence="2 3" key="1">
    <citation type="submission" date="2019-03" db="EMBL/GenBank/DDBJ databases">
        <title>Draft genome sequences of novel Actinobacteria.</title>
        <authorList>
            <person name="Sahin N."/>
            <person name="Ay H."/>
            <person name="Saygin H."/>
        </authorList>
    </citation>
    <scope>NUCLEOTIDE SEQUENCE [LARGE SCALE GENOMIC DNA]</scope>
    <source>
        <strain evidence="2 3">JCM 30547</strain>
    </source>
</reference>
<evidence type="ECO:0000313" key="2">
    <source>
        <dbReference type="EMBL" id="TDC16191.1"/>
    </source>
</evidence>
<dbReference type="Proteomes" id="UP000295075">
    <property type="component" value="Unassembled WGS sequence"/>
</dbReference>
<dbReference type="RefSeq" id="WP_132414851.1">
    <property type="nucleotide sequence ID" value="NZ_SMKA01000318.1"/>
</dbReference>
<dbReference type="AlphaFoldDB" id="A0A4R4P1R2"/>
<sequence length="335" mass="35980">MTESLWSGYQYEEIDADGWSTYWRLDPRGQNLALTDWLGVADKPGHRLWERAATPAGVHGVWRTAAATVQLEVRAAQGIYGQIAPLDVLVNGVLHQRCELTEGEQQLTVGLPGSSEVVEIWLPQSGRIAIRGLSFDGLAEPVAPSGPRWITYGSSITQCSGAAGPSETWPALVARHHGWDLQCLGFSGECHLDPVVARTIRDTPARLISLCLGVNIQGGSTFSGRTLPGQVESFIATVRSGHPTTPIVVITPLSVPDRDTERNGVGLTLDDIRTCVELGARVDPAVQIIDGRTILTGDEPRTLYTDGLHPGPEGYRLIAERLIPLLAAAGPAPNI</sequence>
<evidence type="ECO:0000259" key="1">
    <source>
        <dbReference type="Pfam" id="PF13472"/>
    </source>
</evidence>
<organism evidence="2 3">
    <name type="scientific">Kribbella albertanoniae</name>
    <dbReference type="NCBI Taxonomy" id="1266829"/>
    <lineage>
        <taxon>Bacteria</taxon>
        <taxon>Bacillati</taxon>
        <taxon>Actinomycetota</taxon>
        <taxon>Actinomycetes</taxon>
        <taxon>Propionibacteriales</taxon>
        <taxon>Kribbellaceae</taxon>
        <taxon>Kribbella</taxon>
    </lineage>
</organism>
<dbReference type="SUPFAM" id="SSF52266">
    <property type="entry name" value="SGNH hydrolase"/>
    <property type="match status" value="1"/>
</dbReference>
<protein>
    <recommendedName>
        <fullName evidence="1">SGNH hydrolase-type esterase domain-containing protein</fullName>
    </recommendedName>
</protein>
<comment type="caution">
    <text evidence="2">The sequence shown here is derived from an EMBL/GenBank/DDBJ whole genome shotgun (WGS) entry which is preliminary data.</text>
</comment>
<dbReference type="Pfam" id="PF13472">
    <property type="entry name" value="Lipase_GDSL_2"/>
    <property type="match status" value="1"/>
</dbReference>